<sequence length="278" mass="32478">MFEPSTVSIGPYHRGRAHLRAMEEKKWSFLHDFLVREGHTLQDCISRIKEVEEQARRCYSEPIEMSSDDFVEMMILDDRKENLDERRVWEIPCATVLEEAGVKFKMLEQSNDITKITFQSGTLVIPRIHITDDLKPVYMNLIAFEQCMSVQLPCYFSTYMMLLDCLVNTAHDVQILQKHGIIESMVSGEEEVALFFNQSGVYVMIPGNHYLKDLFKRVNKYYESRYHRYRARLCRDYFSNPWSIVALIATTLLLCLTIMQSFMSVYAYIHPPPSSPPS</sequence>
<accession>A0AAD5ZWV9</accession>
<evidence type="ECO:0000313" key="3">
    <source>
        <dbReference type="Proteomes" id="UP001210211"/>
    </source>
</evidence>
<dbReference type="InterPro" id="IPR004158">
    <property type="entry name" value="DUF247_pln"/>
</dbReference>
<keyword evidence="1" id="KW-1133">Transmembrane helix</keyword>
<dbReference type="PANTHER" id="PTHR31170">
    <property type="entry name" value="BNAC04G53230D PROTEIN"/>
    <property type="match status" value="1"/>
</dbReference>
<feature type="transmembrane region" description="Helical" evidence="1">
    <location>
        <begin position="242"/>
        <end position="269"/>
    </location>
</feature>
<dbReference type="EMBL" id="JAMRDG010000001">
    <property type="protein sequence ID" value="KAJ3705561.1"/>
    <property type="molecule type" value="Genomic_DNA"/>
</dbReference>
<organism evidence="2 3">
    <name type="scientific">Rhynchospora tenuis</name>
    <dbReference type="NCBI Taxonomy" id="198213"/>
    <lineage>
        <taxon>Eukaryota</taxon>
        <taxon>Viridiplantae</taxon>
        <taxon>Streptophyta</taxon>
        <taxon>Embryophyta</taxon>
        <taxon>Tracheophyta</taxon>
        <taxon>Spermatophyta</taxon>
        <taxon>Magnoliopsida</taxon>
        <taxon>Liliopsida</taxon>
        <taxon>Poales</taxon>
        <taxon>Cyperaceae</taxon>
        <taxon>Cyperoideae</taxon>
        <taxon>Rhynchosporeae</taxon>
        <taxon>Rhynchospora</taxon>
    </lineage>
</organism>
<dbReference type="Proteomes" id="UP001210211">
    <property type="component" value="Unassembled WGS sequence"/>
</dbReference>
<keyword evidence="1" id="KW-0472">Membrane</keyword>
<dbReference type="Pfam" id="PF03140">
    <property type="entry name" value="DUF247"/>
    <property type="match status" value="2"/>
</dbReference>
<proteinExistence type="predicted"/>
<evidence type="ECO:0000313" key="2">
    <source>
        <dbReference type="EMBL" id="KAJ3705561.1"/>
    </source>
</evidence>
<keyword evidence="1" id="KW-0812">Transmembrane</keyword>
<protein>
    <submittedName>
        <fullName evidence="2">Uncharacterized protein</fullName>
    </submittedName>
</protein>
<evidence type="ECO:0000256" key="1">
    <source>
        <dbReference type="SAM" id="Phobius"/>
    </source>
</evidence>
<reference evidence="2 3" key="1">
    <citation type="journal article" date="2022" name="Cell">
        <title>Repeat-based holocentromeres influence genome architecture and karyotype evolution.</title>
        <authorList>
            <person name="Hofstatter P.G."/>
            <person name="Thangavel G."/>
            <person name="Lux T."/>
            <person name="Neumann P."/>
            <person name="Vondrak T."/>
            <person name="Novak P."/>
            <person name="Zhang M."/>
            <person name="Costa L."/>
            <person name="Castellani M."/>
            <person name="Scott A."/>
            <person name="Toegelov H."/>
            <person name="Fuchs J."/>
            <person name="Mata-Sucre Y."/>
            <person name="Dias Y."/>
            <person name="Vanzela A.L.L."/>
            <person name="Huettel B."/>
            <person name="Almeida C.C.S."/>
            <person name="Simkova H."/>
            <person name="Souza G."/>
            <person name="Pedrosa-Harand A."/>
            <person name="Macas J."/>
            <person name="Mayer K.F.X."/>
            <person name="Houben A."/>
            <person name="Marques A."/>
        </authorList>
    </citation>
    <scope>NUCLEOTIDE SEQUENCE [LARGE SCALE GENOMIC DNA]</scope>
    <source>
        <strain evidence="2">RhyTen1mFocal</strain>
    </source>
</reference>
<dbReference type="PANTHER" id="PTHR31170:SF25">
    <property type="entry name" value="BNAA09G04570D PROTEIN"/>
    <property type="match status" value="1"/>
</dbReference>
<dbReference type="AlphaFoldDB" id="A0AAD5ZWV9"/>
<comment type="caution">
    <text evidence="2">The sequence shown here is derived from an EMBL/GenBank/DDBJ whole genome shotgun (WGS) entry which is preliminary data.</text>
</comment>
<gene>
    <name evidence="2" type="ORF">LUZ61_009266</name>
</gene>
<keyword evidence="3" id="KW-1185">Reference proteome</keyword>
<name>A0AAD5ZWV9_9POAL</name>